<name>A0A9J6RFE7_9BACI</name>
<gene>
    <name evidence="1" type="ORF">OWO01_14825</name>
</gene>
<dbReference type="Gene3D" id="1.10.287.1080">
    <property type="entry name" value="MazG-like"/>
    <property type="match status" value="1"/>
</dbReference>
<dbReference type="RefSeq" id="WP_268781256.1">
    <property type="nucleotide sequence ID" value="NZ_JAPRAT010000038.1"/>
</dbReference>
<dbReference type="EMBL" id="JAPRAT010000038">
    <property type="protein sequence ID" value="MCZ0704482.1"/>
    <property type="molecule type" value="Genomic_DNA"/>
</dbReference>
<dbReference type="SUPFAM" id="SSF101386">
    <property type="entry name" value="all-alpha NTP pyrophosphatases"/>
    <property type="match status" value="1"/>
</dbReference>
<accession>A0A9J6RFE7</accession>
<proteinExistence type="predicted"/>
<sequence>MTNKKGATIEQLIEQVIDFRDARDWQQFHNPKDLAISLSLEASELLENFQWKTSEEAVKEKEKEIIDELADVFIYTMMLAHELDIDLTDAVTKKLEKNQVKYPVDKAKGSRKKYGEL</sequence>
<dbReference type="PIRSF" id="PIRSF029826">
    <property type="entry name" value="UCP029826_pph"/>
    <property type="match status" value="1"/>
</dbReference>
<reference evidence="1" key="1">
    <citation type="submission" date="2022-11" db="EMBL/GenBank/DDBJ databases">
        <title>WGS of Natronobacillus azotifigens 24KS-1, an anaerobic diazotrophic haloalkaliphile from soda-rich habitats.</title>
        <authorList>
            <person name="Sorokin D.Y."/>
            <person name="Merkel A.Y."/>
        </authorList>
    </citation>
    <scope>NUCLEOTIDE SEQUENCE</scope>
    <source>
        <strain evidence="1">24KS-1</strain>
    </source>
</reference>
<comment type="caution">
    <text evidence="1">The sequence shown here is derived from an EMBL/GenBank/DDBJ whole genome shotgun (WGS) entry which is preliminary data.</text>
</comment>
<evidence type="ECO:0000313" key="2">
    <source>
        <dbReference type="Proteomes" id="UP001084197"/>
    </source>
</evidence>
<dbReference type="GO" id="GO:0047429">
    <property type="term" value="F:nucleoside triphosphate diphosphatase activity"/>
    <property type="evidence" value="ECO:0007669"/>
    <property type="project" value="InterPro"/>
</dbReference>
<protein>
    <submittedName>
        <fullName evidence="1">Nucleotide pyrophosphohydrolase</fullName>
    </submittedName>
</protein>
<dbReference type="AlphaFoldDB" id="A0A9J6RFE7"/>
<organism evidence="1 2">
    <name type="scientific">Natronobacillus azotifigens</name>
    <dbReference type="NCBI Taxonomy" id="472978"/>
    <lineage>
        <taxon>Bacteria</taxon>
        <taxon>Bacillati</taxon>
        <taxon>Bacillota</taxon>
        <taxon>Bacilli</taxon>
        <taxon>Bacillales</taxon>
        <taxon>Bacillaceae</taxon>
        <taxon>Natronobacillus</taxon>
    </lineage>
</organism>
<dbReference type="Proteomes" id="UP001084197">
    <property type="component" value="Unassembled WGS sequence"/>
</dbReference>
<evidence type="ECO:0000313" key="1">
    <source>
        <dbReference type="EMBL" id="MCZ0704482.1"/>
    </source>
</evidence>
<dbReference type="InterPro" id="IPR052555">
    <property type="entry name" value="dCTP_Pyrophosphatase"/>
</dbReference>
<dbReference type="CDD" id="cd11537">
    <property type="entry name" value="NTP-PPase_RS21-C6_like"/>
    <property type="match status" value="1"/>
</dbReference>
<dbReference type="PANTHER" id="PTHR46523:SF1">
    <property type="entry name" value="DCTP PYROPHOSPHATASE 1"/>
    <property type="match status" value="1"/>
</dbReference>
<keyword evidence="2" id="KW-1185">Reference proteome</keyword>
<dbReference type="PANTHER" id="PTHR46523">
    <property type="entry name" value="DCTP PYROPHOSPHATASE 1"/>
    <property type="match status" value="1"/>
</dbReference>
<dbReference type="GO" id="GO:0009143">
    <property type="term" value="P:nucleoside triphosphate catabolic process"/>
    <property type="evidence" value="ECO:0007669"/>
    <property type="project" value="InterPro"/>
</dbReference>
<dbReference type="Pfam" id="PF12643">
    <property type="entry name" value="MazG-like"/>
    <property type="match status" value="1"/>
</dbReference>
<dbReference type="InterPro" id="IPR025984">
    <property type="entry name" value="DCTPP"/>
</dbReference>